<accession>A0A0G0JU43</accession>
<dbReference type="PROSITE" id="PS50994">
    <property type="entry name" value="INTEGRASE"/>
    <property type="match status" value="1"/>
</dbReference>
<dbReference type="Pfam" id="PF13333">
    <property type="entry name" value="rve_2"/>
    <property type="match status" value="1"/>
</dbReference>
<dbReference type="InterPro" id="IPR001584">
    <property type="entry name" value="Integrase_cat-core"/>
</dbReference>
<gene>
    <name evidence="2" type="ORF">US91_C0006G0009</name>
</gene>
<organism evidence="2 3">
    <name type="scientific">Candidatus Falkowbacteria bacterium GW2011_GWE1_38_31</name>
    <dbReference type="NCBI Taxonomy" id="1618638"/>
    <lineage>
        <taxon>Bacteria</taxon>
        <taxon>Candidatus Falkowiibacteriota</taxon>
    </lineage>
</organism>
<dbReference type="Gene3D" id="3.30.420.10">
    <property type="entry name" value="Ribonuclease H-like superfamily/Ribonuclease H"/>
    <property type="match status" value="1"/>
</dbReference>
<dbReference type="AlphaFoldDB" id="A0A0G0JU43"/>
<dbReference type="EMBL" id="LBUU01000006">
    <property type="protein sequence ID" value="KKQ70172.1"/>
    <property type="molecule type" value="Genomic_DNA"/>
</dbReference>
<dbReference type="SUPFAM" id="SSF53098">
    <property type="entry name" value="Ribonuclease H-like"/>
    <property type="match status" value="1"/>
</dbReference>
<reference evidence="2 3" key="1">
    <citation type="journal article" date="2015" name="Nature">
        <title>rRNA introns, odd ribosomes, and small enigmatic genomes across a large radiation of phyla.</title>
        <authorList>
            <person name="Brown C.T."/>
            <person name="Hug L.A."/>
            <person name="Thomas B.C."/>
            <person name="Sharon I."/>
            <person name="Castelle C.J."/>
            <person name="Singh A."/>
            <person name="Wilkins M.J."/>
            <person name="Williams K.H."/>
            <person name="Banfield J.F."/>
        </authorList>
    </citation>
    <scope>NUCLEOTIDE SEQUENCE [LARGE SCALE GENOMIC DNA]</scope>
</reference>
<dbReference type="InterPro" id="IPR050900">
    <property type="entry name" value="Transposase_IS3/IS150/IS904"/>
</dbReference>
<evidence type="ECO:0000259" key="1">
    <source>
        <dbReference type="PROSITE" id="PS50994"/>
    </source>
</evidence>
<name>A0A0G0JU43_9BACT</name>
<dbReference type="InterPro" id="IPR048020">
    <property type="entry name" value="Transpos_IS3"/>
</dbReference>
<dbReference type="PATRIC" id="fig|1618638.3.peg.704"/>
<dbReference type="GO" id="GO:0015074">
    <property type="term" value="P:DNA integration"/>
    <property type="evidence" value="ECO:0007669"/>
    <property type="project" value="InterPro"/>
</dbReference>
<dbReference type="InterPro" id="IPR036397">
    <property type="entry name" value="RNaseH_sf"/>
</dbReference>
<comment type="caution">
    <text evidence="2">The sequence shown here is derived from an EMBL/GenBank/DDBJ whole genome shotgun (WGS) entry which is preliminary data.</text>
</comment>
<dbReference type="GO" id="GO:0003676">
    <property type="term" value="F:nucleic acid binding"/>
    <property type="evidence" value="ECO:0007669"/>
    <property type="project" value="InterPro"/>
</dbReference>
<dbReference type="InterPro" id="IPR012337">
    <property type="entry name" value="RNaseH-like_sf"/>
</dbReference>
<dbReference type="Pfam" id="PF00665">
    <property type="entry name" value="rve"/>
    <property type="match status" value="1"/>
</dbReference>
<feature type="domain" description="Integrase catalytic" evidence="1">
    <location>
        <begin position="51"/>
        <end position="216"/>
    </location>
</feature>
<evidence type="ECO:0000313" key="3">
    <source>
        <dbReference type="Proteomes" id="UP000034022"/>
    </source>
</evidence>
<protein>
    <submittedName>
        <fullName evidence="2">Transposase</fullName>
    </submittedName>
</protein>
<dbReference type="PANTHER" id="PTHR46889">
    <property type="entry name" value="TRANSPOSASE INSF FOR INSERTION SEQUENCE IS3B-RELATED"/>
    <property type="match status" value="1"/>
</dbReference>
<evidence type="ECO:0000313" key="2">
    <source>
        <dbReference type="EMBL" id="KKQ70172.1"/>
    </source>
</evidence>
<dbReference type="Proteomes" id="UP000034022">
    <property type="component" value="Unassembled WGS sequence"/>
</dbReference>
<sequence length="219" mass="26714">MSVNMNHKKVIRIMNKYKLFTKVRRKNPYKMIMKKNFEHRTCENILAREFKQQIPQRALCTDITYLWFGYRFAYLSVIKDIASREIVAWSLSWHLGMSLVFDTISDLKYNAKRERWSLENVLLHSDQGFHYTNPDYIQEIKELKMKQSMSRKGNCIDNSPMESFFGHLKDEVDYRDCKNFEELKKMIKDYINYYNNHRQQWKLKKMTPIEYRNHLLFAH</sequence>
<dbReference type="NCBIfam" id="NF033516">
    <property type="entry name" value="transpos_IS3"/>
    <property type="match status" value="1"/>
</dbReference>
<proteinExistence type="predicted"/>
<dbReference type="PANTHER" id="PTHR46889:SF4">
    <property type="entry name" value="TRANSPOSASE INSO FOR INSERTION SEQUENCE ELEMENT IS911B-RELATED"/>
    <property type="match status" value="1"/>
</dbReference>